<feature type="transmembrane region" description="Helical" evidence="8">
    <location>
        <begin position="265"/>
        <end position="285"/>
    </location>
</feature>
<sequence length="334" mass="36730">MEDIGPAQVGSNDGLLTPLEPMSLQSVEVGKKDVNLNLGTSTSTPIVMSQIQVKWKRIAREKFSQEMVADLGKKEVRELIDRGIEDEKSSASRKRDGQLLDVECISDRKKKKKSSLPNFSDAIATVPLGNQNLCEGMSGNEKSNEQTVMVKVSTKSVTMNEVSLDKEVVETPIVILLYSCFRQNPDKCSYLKAVVRAILGLPVGALINALGAIALGAPVGIQYLPKTINWLLLMSLFTFVPAASVFGSSWADWQRIFAHTKPNRTVEYMICIPAHAAIIGAWFGAWPMPLDWEKPWQEWPICVSYGAMVGYLVGIVASLGLALVRGRQQHRIGD</sequence>
<evidence type="ECO:0000256" key="8">
    <source>
        <dbReference type="SAM" id="Phobius"/>
    </source>
</evidence>
<keyword evidence="7 8" id="KW-0472">Membrane</keyword>
<dbReference type="InterPro" id="IPR009580">
    <property type="entry name" value="GPI_biosynthesis_protein_Pig-F"/>
</dbReference>
<dbReference type="Proteomes" id="UP001168877">
    <property type="component" value="Unassembled WGS sequence"/>
</dbReference>
<dbReference type="GO" id="GO:0005789">
    <property type="term" value="C:endoplasmic reticulum membrane"/>
    <property type="evidence" value="ECO:0007669"/>
    <property type="project" value="UniProtKB-SubCell"/>
</dbReference>
<protein>
    <recommendedName>
        <fullName evidence="11">Glycosylphosphatidylinositol anchor biosynthesis protein 11</fullName>
    </recommendedName>
</protein>
<comment type="pathway">
    <text evidence="2">Glycolipid biosynthesis; glycosylphosphatidylinositol-anchor biosynthesis.</text>
</comment>
<feature type="transmembrane region" description="Helical" evidence="8">
    <location>
        <begin position="305"/>
        <end position="324"/>
    </location>
</feature>
<evidence type="ECO:0000256" key="4">
    <source>
        <dbReference type="ARBA" id="ARBA00022692"/>
    </source>
</evidence>
<reference evidence="9" key="1">
    <citation type="journal article" date="2022" name="Plant J.">
        <title>Strategies of tolerance reflected in two North American maple genomes.</title>
        <authorList>
            <person name="McEvoy S.L."/>
            <person name="Sezen U.U."/>
            <person name="Trouern-Trend A."/>
            <person name="McMahon S.M."/>
            <person name="Schaberg P.G."/>
            <person name="Yang J."/>
            <person name="Wegrzyn J.L."/>
            <person name="Swenson N.G."/>
        </authorList>
    </citation>
    <scope>NUCLEOTIDE SEQUENCE</scope>
    <source>
        <strain evidence="9">NS2018</strain>
    </source>
</reference>
<dbReference type="Pfam" id="PF06699">
    <property type="entry name" value="PIG-F"/>
    <property type="match status" value="1"/>
</dbReference>
<keyword evidence="6 8" id="KW-1133">Transmembrane helix</keyword>
<evidence type="ECO:0000256" key="1">
    <source>
        <dbReference type="ARBA" id="ARBA00004477"/>
    </source>
</evidence>
<keyword evidence="5" id="KW-0256">Endoplasmic reticulum</keyword>
<evidence type="ECO:0000256" key="3">
    <source>
        <dbReference type="ARBA" id="ARBA00022502"/>
    </source>
</evidence>
<feature type="transmembrane region" description="Helical" evidence="8">
    <location>
        <begin position="197"/>
        <end position="224"/>
    </location>
</feature>
<evidence type="ECO:0000256" key="2">
    <source>
        <dbReference type="ARBA" id="ARBA00004687"/>
    </source>
</evidence>
<gene>
    <name evidence="9" type="ORF">LWI29_008145</name>
</gene>
<evidence type="ECO:0000313" key="10">
    <source>
        <dbReference type="Proteomes" id="UP001168877"/>
    </source>
</evidence>
<reference evidence="9" key="2">
    <citation type="submission" date="2023-06" db="EMBL/GenBank/DDBJ databases">
        <authorList>
            <person name="Swenson N.G."/>
            <person name="Wegrzyn J.L."/>
            <person name="Mcevoy S.L."/>
        </authorList>
    </citation>
    <scope>NUCLEOTIDE SEQUENCE</scope>
    <source>
        <strain evidence="9">NS2018</strain>
        <tissue evidence="9">Leaf</tissue>
    </source>
</reference>
<comment type="caution">
    <text evidence="9">The sequence shown here is derived from an EMBL/GenBank/DDBJ whole genome shotgun (WGS) entry which is preliminary data.</text>
</comment>
<evidence type="ECO:0008006" key="11">
    <source>
        <dbReference type="Google" id="ProtNLM"/>
    </source>
</evidence>
<dbReference type="EMBL" id="JAUESC010000004">
    <property type="protein sequence ID" value="KAK0595591.1"/>
    <property type="molecule type" value="Genomic_DNA"/>
</dbReference>
<proteinExistence type="predicted"/>
<accession>A0AA39SD44</accession>
<dbReference type="AlphaFoldDB" id="A0AA39SD44"/>
<evidence type="ECO:0000256" key="5">
    <source>
        <dbReference type="ARBA" id="ARBA00022824"/>
    </source>
</evidence>
<keyword evidence="4 8" id="KW-0812">Transmembrane</keyword>
<keyword evidence="3" id="KW-0337">GPI-anchor biosynthesis</keyword>
<comment type="subcellular location">
    <subcellularLocation>
        <location evidence="1">Endoplasmic reticulum membrane</location>
        <topology evidence="1">Multi-pass membrane protein</topology>
    </subcellularLocation>
</comment>
<organism evidence="9 10">
    <name type="scientific">Acer saccharum</name>
    <name type="common">Sugar maple</name>
    <dbReference type="NCBI Taxonomy" id="4024"/>
    <lineage>
        <taxon>Eukaryota</taxon>
        <taxon>Viridiplantae</taxon>
        <taxon>Streptophyta</taxon>
        <taxon>Embryophyta</taxon>
        <taxon>Tracheophyta</taxon>
        <taxon>Spermatophyta</taxon>
        <taxon>Magnoliopsida</taxon>
        <taxon>eudicotyledons</taxon>
        <taxon>Gunneridae</taxon>
        <taxon>Pentapetalae</taxon>
        <taxon>rosids</taxon>
        <taxon>malvids</taxon>
        <taxon>Sapindales</taxon>
        <taxon>Sapindaceae</taxon>
        <taxon>Hippocastanoideae</taxon>
        <taxon>Acereae</taxon>
        <taxon>Acer</taxon>
    </lineage>
</organism>
<evidence type="ECO:0000256" key="6">
    <source>
        <dbReference type="ARBA" id="ARBA00022989"/>
    </source>
</evidence>
<evidence type="ECO:0000256" key="7">
    <source>
        <dbReference type="ARBA" id="ARBA00023136"/>
    </source>
</evidence>
<feature type="transmembrane region" description="Helical" evidence="8">
    <location>
        <begin position="230"/>
        <end position="253"/>
    </location>
</feature>
<evidence type="ECO:0000313" key="9">
    <source>
        <dbReference type="EMBL" id="KAK0595591.1"/>
    </source>
</evidence>
<name>A0AA39SD44_ACESA</name>
<dbReference type="GO" id="GO:0006506">
    <property type="term" value="P:GPI anchor biosynthetic process"/>
    <property type="evidence" value="ECO:0007669"/>
    <property type="project" value="UniProtKB-KW"/>
</dbReference>
<keyword evidence="10" id="KW-1185">Reference proteome</keyword>